<gene>
    <name evidence="1" type="ORF">METZ01_LOCUS219244</name>
</gene>
<feature type="non-terminal residue" evidence="1">
    <location>
        <position position="386"/>
    </location>
</feature>
<dbReference type="EMBL" id="UINC01051798">
    <property type="protein sequence ID" value="SVB66390.1"/>
    <property type="molecule type" value="Genomic_DNA"/>
</dbReference>
<protein>
    <submittedName>
        <fullName evidence="1">Uncharacterized protein</fullName>
    </submittedName>
</protein>
<reference evidence="1" key="1">
    <citation type="submission" date="2018-05" db="EMBL/GenBank/DDBJ databases">
        <authorList>
            <person name="Lanie J.A."/>
            <person name="Ng W.-L."/>
            <person name="Kazmierczak K.M."/>
            <person name="Andrzejewski T.M."/>
            <person name="Davidsen T.M."/>
            <person name="Wayne K.J."/>
            <person name="Tettelin H."/>
            <person name="Glass J.I."/>
            <person name="Rusch D."/>
            <person name="Podicherti R."/>
            <person name="Tsui H.-C.T."/>
            <person name="Winkler M.E."/>
        </authorList>
    </citation>
    <scope>NUCLEOTIDE SEQUENCE</scope>
</reference>
<name>A0A382FTT4_9ZZZZ</name>
<dbReference type="AlphaFoldDB" id="A0A382FTT4"/>
<proteinExistence type="predicted"/>
<accession>A0A382FTT4</accession>
<sequence>MALRSNTWLIIMALVYICQPQEVQSHVKTFSQYFAIKVVDEETGRGVPLIQLETVNHRKYWTDSNGLIAFHELGLMDQHVFFHVSGHGYEYLKDGFGYQGVKLHTTPGGEAEIKVRRLNLAERLYRITGQGIYNDSLKLGRSITSSIEPFKAQVMGSDSIVSVAYNDHIYWFWGDTNCARYPLGNFHVPGARSKLPIAGGLLPEQGIDFEYFVGDDGFAKETCKMPGEGPTWIDCLMLLGDDHEEKRIFAVYMKVQNWLDIYERGIVEFDVEKKRFQRRMVFPKDQIVIPQGHPFLHQVNGKPYFYFAGAMPWVRVPADVKEILNPASYESYSFLLPSPSSKLPNIHRDANGNLICGWRKDVPWPNREMIQQLIKDKAITEKEAPN</sequence>
<evidence type="ECO:0000313" key="1">
    <source>
        <dbReference type="EMBL" id="SVB66390.1"/>
    </source>
</evidence>
<organism evidence="1">
    <name type="scientific">marine metagenome</name>
    <dbReference type="NCBI Taxonomy" id="408172"/>
    <lineage>
        <taxon>unclassified sequences</taxon>
        <taxon>metagenomes</taxon>
        <taxon>ecological metagenomes</taxon>
    </lineage>
</organism>